<dbReference type="InterPro" id="IPR029044">
    <property type="entry name" value="Nucleotide-diphossugar_trans"/>
</dbReference>
<name>A0A6N7WZJ3_9FIRM</name>
<dbReference type="SUPFAM" id="SSF53448">
    <property type="entry name" value="Nucleotide-diphospho-sugar transferases"/>
    <property type="match status" value="1"/>
</dbReference>
<dbReference type="AlphaFoldDB" id="A0A6N7WZJ3"/>
<evidence type="ECO:0000313" key="1">
    <source>
        <dbReference type="EMBL" id="MST62110.1"/>
    </source>
</evidence>
<proteinExistence type="predicted"/>
<dbReference type="Pfam" id="PF09837">
    <property type="entry name" value="DUF2064"/>
    <property type="match status" value="1"/>
</dbReference>
<protein>
    <submittedName>
        <fullName evidence="1">Glycosyltransferase</fullName>
    </submittedName>
</protein>
<keyword evidence="1" id="KW-0808">Transferase</keyword>
<evidence type="ECO:0000313" key="2">
    <source>
        <dbReference type="Proteomes" id="UP000440713"/>
    </source>
</evidence>
<dbReference type="GO" id="GO:0016740">
    <property type="term" value="F:transferase activity"/>
    <property type="evidence" value="ECO:0007669"/>
    <property type="project" value="UniProtKB-KW"/>
</dbReference>
<gene>
    <name evidence="1" type="ORF">FYJ71_03860</name>
</gene>
<dbReference type="RefSeq" id="WP_154537464.1">
    <property type="nucleotide sequence ID" value="NZ_VUNE01000001.1"/>
</dbReference>
<comment type="caution">
    <text evidence="1">The sequence shown here is derived from an EMBL/GenBank/DDBJ whole genome shotgun (WGS) entry which is preliminary data.</text>
</comment>
<dbReference type="Proteomes" id="UP000440713">
    <property type="component" value="Unassembled WGS sequence"/>
</dbReference>
<dbReference type="InterPro" id="IPR018641">
    <property type="entry name" value="Trfase_1_rSAM/seldom-assoc"/>
</dbReference>
<sequence>MKRAFILFTRLPIPGHTKTRLEKYISKDKCADLHRSMLMDIDLTLSNVDADIFIFHTPNGTSTELKHIFNEKYRYIIQKGDDIWERMANAFLDIFSLGYESVILIGADIPSIDSEHINNSFKLLEKSDIVITPTFDDGYCLIGMNFFCPDIFDIESNVDSLGVFGGTLKKVYENNLVASINSKILDIDEEEDILSIISLYYDMENCRNTIKYLKSIGY</sequence>
<organism evidence="1 2">
    <name type="scientific">Peptostreptococcus porci</name>
    <dbReference type="NCBI Taxonomy" id="2652282"/>
    <lineage>
        <taxon>Bacteria</taxon>
        <taxon>Bacillati</taxon>
        <taxon>Bacillota</taxon>
        <taxon>Clostridia</taxon>
        <taxon>Peptostreptococcales</taxon>
        <taxon>Peptostreptococcaceae</taxon>
        <taxon>Peptostreptococcus</taxon>
    </lineage>
</organism>
<dbReference type="PANTHER" id="PTHR36529:SF1">
    <property type="entry name" value="GLYCOSYLTRANSFERASE"/>
    <property type="match status" value="1"/>
</dbReference>
<reference evidence="1 2" key="1">
    <citation type="submission" date="2019-08" db="EMBL/GenBank/DDBJ databases">
        <title>In-depth cultivation of the pig gut microbiome towards novel bacterial diversity and tailored functional studies.</title>
        <authorList>
            <person name="Wylensek D."/>
            <person name="Hitch T.C.A."/>
            <person name="Clavel T."/>
        </authorList>
    </citation>
    <scope>NUCLEOTIDE SEQUENCE [LARGE SCALE GENOMIC DNA]</scope>
    <source>
        <strain evidence="1 2">WCA-SAB-591-4A-A</strain>
    </source>
</reference>
<dbReference type="Gene3D" id="3.90.550.10">
    <property type="entry name" value="Spore Coat Polysaccharide Biosynthesis Protein SpsA, Chain A"/>
    <property type="match status" value="1"/>
</dbReference>
<dbReference type="NCBIfam" id="TIGR04282">
    <property type="entry name" value="glyco_like_cofC"/>
    <property type="match status" value="1"/>
</dbReference>
<accession>A0A6N7WZJ3</accession>
<dbReference type="EMBL" id="VUNE01000001">
    <property type="protein sequence ID" value="MST62110.1"/>
    <property type="molecule type" value="Genomic_DNA"/>
</dbReference>
<keyword evidence="2" id="KW-1185">Reference proteome</keyword>
<dbReference type="PANTHER" id="PTHR36529">
    <property type="entry name" value="SLL1095 PROTEIN"/>
    <property type="match status" value="1"/>
</dbReference>